<dbReference type="PROSITE" id="PS51186">
    <property type="entry name" value="GNAT"/>
    <property type="match status" value="1"/>
</dbReference>
<dbReference type="Gene3D" id="3.40.630.30">
    <property type="match status" value="1"/>
</dbReference>
<evidence type="ECO:0000313" key="2">
    <source>
        <dbReference type="EMBL" id="EKE84716.1"/>
    </source>
</evidence>
<dbReference type="EMBL" id="AMRG01000004">
    <property type="protein sequence ID" value="EKE84716.1"/>
    <property type="molecule type" value="Genomic_DNA"/>
</dbReference>
<evidence type="ECO:0000313" key="3">
    <source>
        <dbReference type="Proteomes" id="UP000014115"/>
    </source>
</evidence>
<sequence length="180" mass="19882">MSTTKARQQWQSIAPINTNRLDIRTFRPDDAAFILSLLRQPSFLQYIGERGVSDLASAADYIEQRLHVSYQQHGFGLLAVCDRQGQCMGMCGLVRREGLPEPDLGYAFLPQFWHQGYAVEAGQAVLDDACQRLGLQSVLAVTALDNQASIAVLQRLGFVAAGEVTLAPATSPSRLFRWRA</sequence>
<dbReference type="PATRIC" id="fig|740709.3.peg.780"/>
<evidence type="ECO:0000259" key="1">
    <source>
        <dbReference type="PROSITE" id="PS51186"/>
    </source>
</evidence>
<dbReference type="AlphaFoldDB" id="K2JMI4"/>
<gene>
    <name evidence="2" type="ORF">A10D4_03860</name>
</gene>
<organism evidence="2 3">
    <name type="scientific">Idiomarina xiamenensis 10-D-4</name>
    <dbReference type="NCBI Taxonomy" id="740709"/>
    <lineage>
        <taxon>Bacteria</taxon>
        <taxon>Pseudomonadati</taxon>
        <taxon>Pseudomonadota</taxon>
        <taxon>Gammaproteobacteria</taxon>
        <taxon>Alteromonadales</taxon>
        <taxon>Idiomarinaceae</taxon>
        <taxon>Idiomarina</taxon>
    </lineage>
</organism>
<dbReference type="PANTHER" id="PTHR43792:SF1">
    <property type="entry name" value="N-ACETYLTRANSFERASE DOMAIN-CONTAINING PROTEIN"/>
    <property type="match status" value="1"/>
</dbReference>
<dbReference type="InterPro" id="IPR000182">
    <property type="entry name" value="GNAT_dom"/>
</dbReference>
<name>K2JMI4_9GAMM</name>
<dbReference type="PANTHER" id="PTHR43792">
    <property type="entry name" value="GNAT FAMILY, PUTATIVE (AFU_ORTHOLOGUE AFUA_3G00765)-RELATED-RELATED"/>
    <property type="match status" value="1"/>
</dbReference>
<dbReference type="OrthoDB" id="9798081at2"/>
<dbReference type="Proteomes" id="UP000014115">
    <property type="component" value="Unassembled WGS sequence"/>
</dbReference>
<feature type="domain" description="N-acetyltransferase" evidence="1">
    <location>
        <begin position="21"/>
        <end position="180"/>
    </location>
</feature>
<keyword evidence="2" id="KW-0808">Transferase</keyword>
<proteinExistence type="predicted"/>
<dbReference type="InterPro" id="IPR051531">
    <property type="entry name" value="N-acetyltransferase"/>
</dbReference>
<reference evidence="2 3" key="1">
    <citation type="journal article" date="2012" name="J. Bacteriol.">
        <title>Genome Sequence of Idiomarina xiamenensis Type Strain 10-D-4.</title>
        <authorList>
            <person name="Lai Q."/>
            <person name="Wang L."/>
            <person name="Wang W."/>
            <person name="Shao Z."/>
        </authorList>
    </citation>
    <scope>NUCLEOTIDE SEQUENCE [LARGE SCALE GENOMIC DNA]</scope>
    <source>
        <strain evidence="2 3">10-D-4</strain>
    </source>
</reference>
<comment type="caution">
    <text evidence="2">The sequence shown here is derived from an EMBL/GenBank/DDBJ whole genome shotgun (WGS) entry which is preliminary data.</text>
</comment>
<dbReference type="eggNOG" id="COG1670">
    <property type="taxonomic scope" value="Bacteria"/>
</dbReference>
<dbReference type="GO" id="GO:0016747">
    <property type="term" value="F:acyltransferase activity, transferring groups other than amino-acyl groups"/>
    <property type="evidence" value="ECO:0007669"/>
    <property type="project" value="InterPro"/>
</dbReference>
<dbReference type="InterPro" id="IPR016181">
    <property type="entry name" value="Acyl_CoA_acyltransferase"/>
</dbReference>
<dbReference type="Pfam" id="PF13302">
    <property type="entry name" value="Acetyltransf_3"/>
    <property type="match status" value="1"/>
</dbReference>
<accession>K2JMI4</accession>
<protein>
    <submittedName>
        <fullName evidence="2">Acetyltransferase</fullName>
    </submittedName>
</protein>
<dbReference type="RefSeq" id="WP_008487853.1">
    <property type="nucleotide sequence ID" value="NZ_AMRG01000004.1"/>
</dbReference>
<keyword evidence="3" id="KW-1185">Reference proteome</keyword>
<dbReference type="STRING" id="740709.A10D4_03860"/>
<dbReference type="SUPFAM" id="SSF55729">
    <property type="entry name" value="Acyl-CoA N-acyltransferases (Nat)"/>
    <property type="match status" value="1"/>
</dbReference>